<evidence type="ECO:0000256" key="9">
    <source>
        <dbReference type="RuleBase" id="RU363066"/>
    </source>
</evidence>
<dbReference type="VEuPathDB" id="FungiDB:AAP_02907"/>
<evidence type="ECO:0000256" key="6">
    <source>
        <dbReference type="ARBA" id="ARBA00022777"/>
    </source>
</evidence>
<name>A0A167Z6X0_9EURO</name>
<feature type="region of interest" description="Disordered" evidence="10">
    <location>
        <begin position="1"/>
        <end position="52"/>
    </location>
</feature>
<dbReference type="GO" id="GO:0046316">
    <property type="term" value="F:gluconokinase activity"/>
    <property type="evidence" value="ECO:0007669"/>
    <property type="project" value="UniProtKB-EC"/>
</dbReference>
<protein>
    <recommendedName>
        <fullName evidence="3 9">Gluconokinase</fullName>
        <ecNumber evidence="3 9">2.7.1.12</ecNumber>
    </recommendedName>
</protein>
<keyword evidence="7 9" id="KW-0067">ATP-binding</keyword>
<dbReference type="Pfam" id="PF13671">
    <property type="entry name" value="AAA_33"/>
    <property type="match status" value="1"/>
</dbReference>
<comment type="caution">
    <text evidence="11">The sequence shown here is derived from an EMBL/GenBank/DDBJ whole genome shotgun (WGS) entry which is preliminary data.</text>
</comment>
<keyword evidence="5 9" id="KW-0547">Nucleotide-binding</keyword>
<dbReference type="Gene3D" id="3.40.50.300">
    <property type="entry name" value="P-loop containing nucleotide triphosphate hydrolases"/>
    <property type="match status" value="1"/>
</dbReference>
<dbReference type="FunFam" id="3.40.50.300:FF:001607">
    <property type="entry name" value="Gluconokinase"/>
    <property type="match status" value="1"/>
</dbReference>
<accession>A0A167Z6X0</accession>
<keyword evidence="4 9" id="KW-0808">Transferase</keyword>
<dbReference type="UniPathway" id="UPA00792"/>
<organism evidence="11 12">
    <name type="scientific">Ascosphaera apis ARSEF 7405</name>
    <dbReference type="NCBI Taxonomy" id="392613"/>
    <lineage>
        <taxon>Eukaryota</taxon>
        <taxon>Fungi</taxon>
        <taxon>Dikarya</taxon>
        <taxon>Ascomycota</taxon>
        <taxon>Pezizomycotina</taxon>
        <taxon>Eurotiomycetes</taxon>
        <taxon>Eurotiomycetidae</taxon>
        <taxon>Onygenales</taxon>
        <taxon>Ascosphaeraceae</taxon>
        <taxon>Ascosphaera</taxon>
    </lineage>
</organism>
<dbReference type="OrthoDB" id="275177at2759"/>
<reference evidence="11 12" key="1">
    <citation type="journal article" date="2016" name="Genome Biol. Evol.">
        <title>Divergent and convergent evolution of fungal pathogenicity.</title>
        <authorList>
            <person name="Shang Y."/>
            <person name="Xiao G."/>
            <person name="Zheng P."/>
            <person name="Cen K."/>
            <person name="Zhan S."/>
            <person name="Wang C."/>
        </authorList>
    </citation>
    <scope>NUCLEOTIDE SEQUENCE [LARGE SCALE GENOMIC DNA]</scope>
    <source>
        <strain evidence="11 12">ARSEF 7405</strain>
    </source>
</reference>
<evidence type="ECO:0000256" key="3">
    <source>
        <dbReference type="ARBA" id="ARBA00012054"/>
    </source>
</evidence>
<evidence type="ECO:0000256" key="10">
    <source>
        <dbReference type="SAM" id="MobiDB-lite"/>
    </source>
</evidence>
<proteinExistence type="inferred from homology"/>
<evidence type="ECO:0000256" key="8">
    <source>
        <dbReference type="ARBA" id="ARBA00048090"/>
    </source>
</evidence>
<evidence type="ECO:0000256" key="4">
    <source>
        <dbReference type="ARBA" id="ARBA00022679"/>
    </source>
</evidence>
<evidence type="ECO:0000313" key="12">
    <source>
        <dbReference type="Proteomes" id="UP000242877"/>
    </source>
</evidence>
<comment type="similarity">
    <text evidence="2 9">Belongs to the gluconokinase GntK/GntV family.</text>
</comment>
<evidence type="ECO:0000256" key="5">
    <source>
        <dbReference type="ARBA" id="ARBA00022741"/>
    </source>
</evidence>
<dbReference type="Proteomes" id="UP000242877">
    <property type="component" value="Unassembled WGS sequence"/>
</dbReference>
<dbReference type="EMBL" id="AZGZ01000011">
    <property type="protein sequence ID" value="KZZ92252.1"/>
    <property type="molecule type" value="Genomic_DNA"/>
</dbReference>
<dbReference type="PANTHER" id="PTHR43442">
    <property type="entry name" value="GLUCONOKINASE-RELATED"/>
    <property type="match status" value="1"/>
</dbReference>
<dbReference type="SUPFAM" id="SSF52540">
    <property type="entry name" value="P-loop containing nucleoside triphosphate hydrolases"/>
    <property type="match status" value="1"/>
</dbReference>
<dbReference type="GO" id="GO:0005524">
    <property type="term" value="F:ATP binding"/>
    <property type="evidence" value="ECO:0007669"/>
    <property type="project" value="UniProtKB-KW"/>
</dbReference>
<dbReference type="GO" id="GO:0005737">
    <property type="term" value="C:cytoplasm"/>
    <property type="evidence" value="ECO:0007669"/>
    <property type="project" value="TreeGrafter"/>
</dbReference>
<comment type="pathway">
    <text evidence="1 9">Carbohydrate acid metabolism; D-gluconate degradation.</text>
</comment>
<dbReference type="InterPro" id="IPR006001">
    <property type="entry name" value="Therm_gnt_kin"/>
</dbReference>
<dbReference type="PANTHER" id="PTHR43442:SF3">
    <property type="entry name" value="GLUCONOKINASE-RELATED"/>
    <property type="match status" value="1"/>
</dbReference>
<gene>
    <name evidence="11" type="ORF">AAP_02907</name>
</gene>
<keyword evidence="6 9" id="KW-0418">Kinase</keyword>
<evidence type="ECO:0000256" key="2">
    <source>
        <dbReference type="ARBA" id="ARBA00008420"/>
    </source>
</evidence>
<feature type="compositionally biased region" description="Polar residues" evidence="10">
    <location>
        <begin position="1"/>
        <end position="39"/>
    </location>
</feature>
<dbReference type="EC" id="2.7.1.12" evidence="3 9"/>
<sequence>MPSRGPSTSTMFANSSVNISNKMAAETQRNQLSQQQANAGKSDAQRGQGENQKQHIWIVTGPAGCGKTTVAVGLAKAFDLPYVEGDDYHPQSNKDKMANDIPLNDADRWDWLIQLREAAVKALSTPKSSDSTTCPTGVVVTCSALKHKYRDVMRIAAYEHPSVSIHFIYLRADEKELMERVQARQGHFMKSNMVRSQFTALEEPTEEEWDASCVECGKSRTQDQVLQEAISVVKKASEQQSQ</sequence>
<dbReference type="NCBIfam" id="TIGR01313">
    <property type="entry name" value="therm_gnt_kin"/>
    <property type="match status" value="1"/>
</dbReference>
<evidence type="ECO:0000256" key="1">
    <source>
        <dbReference type="ARBA" id="ARBA00004875"/>
    </source>
</evidence>
<dbReference type="InterPro" id="IPR027417">
    <property type="entry name" value="P-loop_NTPase"/>
</dbReference>
<keyword evidence="12" id="KW-1185">Reference proteome</keyword>
<dbReference type="AlphaFoldDB" id="A0A167Z6X0"/>
<dbReference type="CDD" id="cd02021">
    <property type="entry name" value="GntK"/>
    <property type="match status" value="1"/>
</dbReference>
<evidence type="ECO:0000313" key="11">
    <source>
        <dbReference type="EMBL" id="KZZ92252.1"/>
    </source>
</evidence>
<evidence type="ECO:0000256" key="7">
    <source>
        <dbReference type="ARBA" id="ARBA00022840"/>
    </source>
</evidence>
<dbReference type="GO" id="GO:0005975">
    <property type="term" value="P:carbohydrate metabolic process"/>
    <property type="evidence" value="ECO:0007669"/>
    <property type="project" value="InterPro"/>
</dbReference>
<comment type="catalytic activity">
    <reaction evidence="8 9">
        <text>D-gluconate + ATP = 6-phospho-D-gluconate + ADP + H(+)</text>
        <dbReference type="Rhea" id="RHEA:19433"/>
        <dbReference type="ChEBI" id="CHEBI:15378"/>
        <dbReference type="ChEBI" id="CHEBI:18391"/>
        <dbReference type="ChEBI" id="CHEBI:30616"/>
        <dbReference type="ChEBI" id="CHEBI:58759"/>
        <dbReference type="ChEBI" id="CHEBI:456216"/>
        <dbReference type="EC" id="2.7.1.12"/>
    </reaction>
</comment>